<dbReference type="PANTHER" id="PTHR30417:SF1">
    <property type="entry name" value="N-ACETYLMURAMOYL-L-ALANINE AMIDASE AMID"/>
    <property type="match status" value="1"/>
</dbReference>
<dbReference type="GO" id="GO:0008270">
    <property type="term" value="F:zinc ion binding"/>
    <property type="evidence" value="ECO:0007669"/>
    <property type="project" value="InterPro"/>
</dbReference>
<comment type="caution">
    <text evidence="9">The sequence shown here is derived from an EMBL/GenBank/DDBJ whole genome shotgun (WGS) entry which is preliminary data.</text>
</comment>
<dbReference type="SUPFAM" id="SSF55846">
    <property type="entry name" value="N-acetylmuramoyl-L-alanine amidase-like"/>
    <property type="match status" value="1"/>
</dbReference>
<gene>
    <name evidence="9" type="ORF">GSY63_20330</name>
</gene>
<evidence type="ECO:0000256" key="2">
    <source>
        <dbReference type="ARBA" id="ARBA00011901"/>
    </source>
</evidence>
<dbReference type="GO" id="GO:0008745">
    <property type="term" value="F:N-acetylmuramoyl-L-alanine amidase activity"/>
    <property type="evidence" value="ECO:0007669"/>
    <property type="project" value="UniProtKB-EC"/>
</dbReference>
<evidence type="ECO:0000256" key="3">
    <source>
        <dbReference type="ARBA" id="ARBA00022801"/>
    </source>
</evidence>
<feature type="coiled-coil region" evidence="5">
    <location>
        <begin position="63"/>
        <end position="92"/>
    </location>
</feature>
<dbReference type="EC" id="3.5.1.28" evidence="2"/>
<dbReference type="GO" id="GO:0009253">
    <property type="term" value="P:peptidoglycan catabolic process"/>
    <property type="evidence" value="ECO:0007669"/>
    <property type="project" value="InterPro"/>
</dbReference>
<dbReference type="GO" id="GO:0071555">
    <property type="term" value="P:cell wall organization"/>
    <property type="evidence" value="ECO:0007669"/>
    <property type="project" value="UniProtKB-KW"/>
</dbReference>
<keyword evidence="5" id="KW-0175">Coiled coil</keyword>
<evidence type="ECO:0000256" key="5">
    <source>
        <dbReference type="SAM" id="Coils"/>
    </source>
</evidence>
<keyword evidence="6" id="KW-0472">Membrane</keyword>
<name>A0A966DUG8_9SPHI</name>
<keyword evidence="4" id="KW-0961">Cell wall biogenesis/degradation</keyword>
<reference evidence="9" key="2">
    <citation type="submission" date="2020-10" db="EMBL/GenBank/DDBJ databases">
        <title>Mucilaginibacter sp. nov., isolated from soil.</title>
        <authorList>
            <person name="Jeon C.O."/>
        </authorList>
    </citation>
    <scope>NUCLEOTIDE SEQUENCE</scope>
    <source>
        <strain evidence="9">R11</strain>
    </source>
</reference>
<feature type="domain" description="N-acetylmuramoyl-L-alanine amidase" evidence="7">
    <location>
        <begin position="237"/>
        <end position="374"/>
    </location>
</feature>
<dbReference type="RefSeq" id="WP_166587707.1">
    <property type="nucleotide sequence ID" value="NZ_WWEO01000045.1"/>
</dbReference>
<dbReference type="GO" id="GO:0009254">
    <property type="term" value="P:peptidoglycan turnover"/>
    <property type="evidence" value="ECO:0007669"/>
    <property type="project" value="TreeGrafter"/>
</dbReference>
<dbReference type="PANTHER" id="PTHR30417">
    <property type="entry name" value="N-ACETYLMURAMOYL-L-ALANINE AMIDASE AMID"/>
    <property type="match status" value="1"/>
</dbReference>
<sequence>MAEHLDSELVTQLKKLIEKLDKPKKDIYTWVGLATSFFSTVVIAGLSLYFSNKESARSYEYNIRQMEMQKAASSQQLELQKANLKLEEMKVLNSLIPAISSKNISEKVATLNLLKAFNVPYNATGVTKVTDKKEPVKGSGVLIAENKDNNVFLATNKFLELLLATAQSPDKSTSNRQEALLKASKLLMSHKTTPQLKDKAISVFTTIAASANEPAALKQTAFDILKDIKNIPYEQLAPMILKENITRQINTIIIHHTGAPFSLSNYSADKIFTIANFQKSELKWNKASWHYLIAPDGTVWTGVDLNLSAIHAGRFNKASISVCFYVDGEKELPTTAQMSTFRNLTNLLTTKFKLPADSIIPHRNLPPHFKSCPGKLITDTFLKDQLTSSNLGGKRSRQVSLLY</sequence>
<evidence type="ECO:0000256" key="4">
    <source>
        <dbReference type="ARBA" id="ARBA00023316"/>
    </source>
</evidence>
<dbReference type="InterPro" id="IPR036505">
    <property type="entry name" value="Amidase/PGRP_sf"/>
</dbReference>
<keyword evidence="3" id="KW-0378">Hydrolase</keyword>
<keyword evidence="6" id="KW-0812">Transmembrane</keyword>
<keyword evidence="6" id="KW-1133">Transmembrane helix</keyword>
<comment type="catalytic activity">
    <reaction evidence="1">
        <text>Hydrolyzes the link between N-acetylmuramoyl residues and L-amino acid residues in certain cell-wall glycopeptides.</text>
        <dbReference type="EC" id="3.5.1.28"/>
    </reaction>
</comment>
<dbReference type="Gene3D" id="3.40.80.10">
    <property type="entry name" value="Peptidoglycan recognition protein-like"/>
    <property type="match status" value="1"/>
</dbReference>
<evidence type="ECO:0000256" key="6">
    <source>
        <dbReference type="SAM" id="Phobius"/>
    </source>
</evidence>
<dbReference type="SMART" id="SM00644">
    <property type="entry name" value="Ami_2"/>
    <property type="match status" value="1"/>
</dbReference>
<dbReference type="InterPro" id="IPR006619">
    <property type="entry name" value="PGRP_domain_met/bac"/>
</dbReference>
<organism evidence="9 10">
    <name type="scientific">Mucilaginibacter agri</name>
    <dbReference type="NCBI Taxonomy" id="2695265"/>
    <lineage>
        <taxon>Bacteria</taxon>
        <taxon>Pseudomonadati</taxon>
        <taxon>Bacteroidota</taxon>
        <taxon>Sphingobacteriia</taxon>
        <taxon>Sphingobacteriales</taxon>
        <taxon>Sphingobacteriaceae</taxon>
        <taxon>Mucilaginibacter</taxon>
    </lineage>
</organism>
<dbReference type="Pfam" id="PF01510">
    <property type="entry name" value="Amidase_2"/>
    <property type="match status" value="1"/>
</dbReference>
<dbReference type="EMBL" id="WWEO01000045">
    <property type="protein sequence ID" value="NCD71725.1"/>
    <property type="molecule type" value="Genomic_DNA"/>
</dbReference>
<feature type="domain" description="Peptidoglycan recognition protein family" evidence="8">
    <location>
        <begin position="236"/>
        <end position="361"/>
    </location>
</feature>
<accession>A0A966DUG8</accession>
<dbReference type="AlphaFoldDB" id="A0A966DUG8"/>
<dbReference type="Proteomes" id="UP000638732">
    <property type="component" value="Unassembled WGS sequence"/>
</dbReference>
<dbReference type="SMART" id="SM00701">
    <property type="entry name" value="PGRP"/>
    <property type="match status" value="1"/>
</dbReference>
<dbReference type="InterPro" id="IPR002502">
    <property type="entry name" value="Amidase_domain"/>
</dbReference>
<dbReference type="CDD" id="cd06583">
    <property type="entry name" value="PGRP"/>
    <property type="match status" value="1"/>
</dbReference>
<keyword evidence="10" id="KW-1185">Reference proteome</keyword>
<reference evidence="9" key="1">
    <citation type="submission" date="2020-01" db="EMBL/GenBank/DDBJ databases">
        <authorList>
            <person name="Seo Y.L."/>
        </authorList>
    </citation>
    <scope>NUCLEOTIDE SEQUENCE</scope>
    <source>
        <strain evidence="9">R11</strain>
    </source>
</reference>
<evidence type="ECO:0000256" key="1">
    <source>
        <dbReference type="ARBA" id="ARBA00001561"/>
    </source>
</evidence>
<proteinExistence type="predicted"/>
<evidence type="ECO:0000313" key="10">
    <source>
        <dbReference type="Proteomes" id="UP000638732"/>
    </source>
</evidence>
<feature type="transmembrane region" description="Helical" evidence="6">
    <location>
        <begin position="27"/>
        <end position="50"/>
    </location>
</feature>
<evidence type="ECO:0000259" key="7">
    <source>
        <dbReference type="SMART" id="SM00644"/>
    </source>
</evidence>
<dbReference type="InterPro" id="IPR051206">
    <property type="entry name" value="NAMLAA_amidase_2"/>
</dbReference>
<protein>
    <recommendedName>
        <fullName evidence="2">N-acetylmuramoyl-L-alanine amidase</fullName>
        <ecNumber evidence="2">3.5.1.28</ecNumber>
    </recommendedName>
</protein>
<evidence type="ECO:0000259" key="8">
    <source>
        <dbReference type="SMART" id="SM00701"/>
    </source>
</evidence>
<evidence type="ECO:0000313" key="9">
    <source>
        <dbReference type="EMBL" id="NCD71725.1"/>
    </source>
</evidence>